<dbReference type="OrthoDB" id="2269034at2759"/>
<evidence type="ECO:0000313" key="4">
    <source>
        <dbReference type="Proteomes" id="UP000219338"/>
    </source>
</evidence>
<sequence>MCYNLSSCCATCKKSFTSYSQHLPIAVLPKGRVSLQTLDALVVQGQIPTSFSSDDAGSVWQPVSSLFEEPSIILSCRPDDFSPPPRTPIIPVCCSAPDLPPEIWIRIFTEASTDLHQWLTPLRISLVCRYWRDIAHSVPHLWTSICVDVQHVKRSGRWISWRTFETVWWFLHLSKHKPLDVKVDLLGYDGDLEFERTVEMIAEHSARWRSADIRAAPSSLSYLKSVAGRLPLLENLSVDIAEEASRNNSKRFKGFRRAPKLLSHSPGGISARQCVVPWAQLRTVVLRDFFDCDLYENLRDSKILDHLVLSPECEFETGFGTVTALRASTLTIQSLPRLVSSFLQGFRFPFLTSLNISILDTENPRPFPTDSLMLLLQQSECELQHLVLKKVPIPCGDMINVLNVTPALVSLTIHEPASPQSYTHCITNEFLRYLMVYPVLLKLKSLELVWSYDAYEECIIDMVESRVMKLFAYGGAQANELSQKAWITNIFVVRVILTVDIMVVATCTSRANSIPTILPSLATVPQASAVYPEDFYTGGSYAELPYGRTRYWLLGPETGRKVVLIHGLSIPSIIWKDMAPQLAERGYRVLLYDLYGRGYSDAPQTPNTARFFADQFSLLMQHLNWAKAILIGVSMGGAIAAGVIYHFPHLVEDHIVLIAPAGVTRLTELPPNLKTPPPSMVHRTVPALPDTSLPHPDPTSEILDIQSTHLEGFNGAISSSYEEGPVRGMAYAYQSDAFNGHKVLHLHGTNDRSVAYAAASNIPALLPDEAHVELVTIEGAGHDLTISQAKLVLEELDRFLPGPIVQD</sequence>
<dbReference type="PRINTS" id="PR00111">
    <property type="entry name" value="ABHYDROLASE"/>
</dbReference>
<dbReference type="STRING" id="47428.A0A284R1Q7"/>
<feature type="domain" description="Serine aminopeptidase S33" evidence="1">
    <location>
        <begin position="560"/>
        <end position="785"/>
    </location>
</feature>
<evidence type="ECO:0000259" key="2">
    <source>
        <dbReference type="Pfam" id="PF12937"/>
    </source>
</evidence>
<dbReference type="Proteomes" id="UP000219338">
    <property type="component" value="Unassembled WGS sequence"/>
</dbReference>
<proteinExistence type="predicted"/>
<evidence type="ECO:0000313" key="3">
    <source>
        <dbReference type="EMBL" id="SJL02647.1"/>
    </source>
</evidence>
<reference evidence="4" key="1">
    <citation type="journal article" date="2017" name="Nat. Ecol. Evol.">
        <title>Genome expansion and lineage-specific genetic innovations in the forest pathogenic fungi Armillaria.</title>
        <authorList>
            <person name="Sipos G."/>
            <person name="Prasanna A.N."/>
            <person name="Walter M.C."/>
            <person name="O'Connor E."/>
            <person name="Balint B."/>
            <person name="Krizsan K."/>
            <person name="Kiss B."/>
            <person name="Hess J."/>
            <person name="Varga T."/>
            <person name="Slot J."/>
            <person name="Riley R."/>
            <person name="Boka B."/>
            <person name="Rigling D."/>
            <person name="Barry K."/>
            <person name="Lee J."/>
            <person name="Mihaltcheva S."/>
            <person name="LaButti K."/>
            <person name="Lipzen A."/>
            <person name="Waldron R."/>
            <person name="Moloney N.M."/>
            <person name="Sperisen C."/>
            <person name="Kredics L."/>
            <person name="Vagvoelgyi C."/>
            <person name="Patrignani A."/>
            <person name="Fitzpatrick D."/>
            <person name="Nagy I."/>
            <person name="Doyle S."/>
            <person name="Anderson J.B."/>
            <person name="Grigoriev I.V."/>
            <person name="Gueldener U."/>
            <person name="Muensterkoetter M."/>
            <person name="Nagy L.G."/>
        </authorList>
    </citation>
    <scope>NUCLEOTIDE SEQUENCE [LARGE SCALE GENOMIC DNA]</scope>
    <source>
        <strain evidence="4">C18/9</strain>
    </source>
</reference>
<gene>
    <name evidence="3" type="ORF">ARMOST_05981</name>
</gene>
<organism evidence="3 4">
    <name type="scientific">Armillaria ostoyae</name>
    <name type="common">Armillaria root rot fungus</name>
    <dbReference type="NCBI Taxonomy" id="47428"/>
    <lineage>
        <taxon>Eukaryota</taxon>
        <taxon>Fungi</taxon>
        <taxon>Dikarya</taxon>
        <taxon>Basidiomycota</taxon>
        <taxon>Agaricomycotina</taxon>
        <taxon>Agaricomycetes</taxon>
        <taxon>Agaricomycetidae</taxon>
        <taxon>Agaricales</taxon>
        <taxon>Marasmiineae</taxon>
        <taxon>Physalacriaceae</taxon>
        <taxon>Armillaria</taxon>
    </lineage>
</organism>
<dbReference type="PANTHER" id="PTHR43433:SF5">
    <property type="entry name" value="AB HYDROLASE-1 DOMAIN-CONTAINING PROTEIN"/>
    <property type="match status" value="1"/>
</dbReference>
<dbReference type="Gene3D" id="1.20.1280.50">
    <property type="match status" value="1"/>
</dbReference>
<accession>A0A284R1Q7</accession>
<dbReference type="InterPro" id="IPR050471">
    <property type="entry name" value="AB_hydrolase"/>
</dbReference>
<dbReference type="InterPro" id="IPR001810">
    <property type="entry name" value="F-box_dom"/>
</dbReference>
<name>A0A284R1Q7_ARMOS</name>
<dbReference type="Gene3D" id="3.40.50.1820">
    <property type="entry name" value="alpha/beta hydrolase"/>
    <property type="match status" value="1"/>
</dbReference>
<dbReference type="EMBL" id="FUEG01000003">
    <property type="protein sequence ID" value="SJL02647.1"/>
    <property type="molecule type" value="Genomic_DNA"/>
</dbReference>
<dbReference type="SUPFAM" id="SSF81383">
    <property type="entry name" value="F-box domain"/>
    <property type="match status" value="1"/>
</dbReference>
<evidence type="ECO:0008006" key="5">
    <source>
        <dbReference type="Google" id="ProtNLM"/>
    </source>
</evidence>
<dbReference type="AlphaFoldDB" id="A0A284R1Q7"/>
<dbReference type="SUPFAM" id="SSF53474">
    <property type="entry name" value="alpha/beta-Hydrolases"/>
    <property type="match status" value="1"/>
</dbReference>
<protein>
    <recommendedName>
        <fullName evidence="5">F-box domain-containing protein</fullName>
    </recommendedName>
</protein>
<dbReference type="InterPro" id="IPR022742">
    <property type="entry name" value="Hydrolase_4"/>
</dbReference>
<dbReference type="Pfam" id="PF12937">
    <property type="entry name" value="F-box-like"/>
    <property type="match status" value="1"/>
</dbReference>
<evidence type="ECO:0000259" key="1">
    <source>
        <dbReference type="Pfam" id="PF12146"/>
    </source>
</evidence>
<dbReference type="Pfam" id="PF12146">
    <property type="entry name" value="Hydrolase_4"/>
    <property type="match status" value="1"/>
</dbReference>
<feature type="domain" description="F-box" evidence="2">
    <location>
        <begin position="97"/>
        <end position="147"/>
    </location>
</feature>
<dbReference type="PANTHER" id="PTHR43433">
    <property type="entry name" value="HYDROLASE, ALPHA/BETA FOLD FAMILY PROTEIN"/>
    <property type="match status" value="1"/>
</dbReference>
<dbReference type="InterPro" id="IPR036047">
    <property type="entry name" value="F-box-like_dom_sf"/>
</dbReference>
<dbReference type="InterPro" id="IPR029058">
    <property type="entry name" value="AB_hydrolase_fold"/>
</dbReference>
<dbReference type="InterPro" id="IPR000073">
    <property type="entry name" value="AB_hydrolase_1"/>
</dbReference>
<keyword evidence="4" id="KW-1185">Reference proteome</keyword>